<dbReference type="PROSITE" id="PS51873">
    <property type="entry name" value="TRIAD"/>
    <property type="match status" value="1"/>
</dbReference>
<dbReference type="EC" id="2.3.2.31" evidence="2"/>
<dbReference type="InterPro" id="IPR002867">
    <property type="entry name" value="IBR_dom"/>
</dbReference>
<evidence type="ECO:0000256" key="5">
    <source>
        <dbReference type="ARBA" id="ARBA00022737"/>
    </source>
</evidence>
<keyword evidence="3" id="KW-0808">Transferase</keyword>
<dbReference type="Gene3D" id="3.30.40.10">
    <property type="entry name" value="Zinc/RING finger domain, C3HC4 (zinc finger)"/>
    <property type="match status" value="1"/>
</dbReference>
<dbReference type="SMART" id="SM00647">
    <property type="entry name" value="IBR"/>
    <property type="match status" value="2"/>
</dbReference>
<dbReference type="GO" id="GO:0016567">
    <property type="term" value="P:protein ubiquitination"/>
    <property type="evidence" value="ECO:0007669"/>
    <property type="project" value="InterPro"/>
</dbReference>
<dbReference type="OrthoDB" id="10009520at2759"/>
<dbReference type="PANTHER" id="PTHR11685">
    <property type="entry name" value="RBR FAMILY RING FINGER AND IBR DOMAIN-CONTAINING"/>
    <property type="match status" value="1"/>
</dbReference>
<dbReference type="GO" id="GO:0061630">
    <property type="term" value="F:ubiquitin protein ligase activity"/>
    <property type="evidence" value="ECO:0007669"/>
    <property type="project" value="UniProtKB-EC"/>
</dbReference>
<proteinExistence type="predicted"/>
<dbReference type="EMBL" id="JNBR01000014">
    <property type="protein sequence ID" value="OQS01106.1"/>
    <property type="molecule type" value="Genomic_DNA"/>
</dbReference>
<dbReference type="Pfam" id="PF19422">
    <property type="entry name" value="Ariadne"/>
    <property type="match status" value="1"/>
</dbReference>
<sequence length="518" mass="58227">MSALSHEDVHVDLEKEIDEVENDGMGDEEEDEYEYESDTSSYAYSSDGDDDGASKKKSKTEGKARPTIHVPVNAPADVVSTQYQIISPTSLAAQQHALIADVAAILSVPQAKASLLLRHNFWDKEKLLDKYWSDPEGVSAAAGASFTGREAEASTTKQKCTICCEDETDQLIALGCQHFFCMECWVFYLQHKISEGPLCITTTCPQHGCKERVSDAIFKKLLPPAEYTKYAMYVLRSFVDINKTVKWCPSPGCDKAIASSGGLLTVACTCGCLFCLRCGEEAHQPVTCDQLALWQEKCKNESETANWILANTKKCPKCSVRIEKNQGCNHMTCRGCKYEFCWICMDVWSNHNSATGGYYKCNRYDPAAAAPDTDAARAKAELDRYLHYYQRYANHAEAGRFAARMRENTDTRMTEYEAEVNGKYMDVGFLNSAIETMVACRRVLKYSYVYAYYLAPGKEKDLFEYLQEDLEKNTEHLTGLAEKPLDKVDRSEIINYTRVTDNFMKNILGDVDDGLVRD</sequence>
<dbReference type="InterPro" id="IPR048962">
    <property type="entry name" value="ARIH1-like_UBL"/>
</dbReference>
<dbReference type="FunFam" id="1.20.120.1750:FF:000022">
    <property type="entry name" value="RBR-type E3 ubiquitin transferase"/>
    <property type="match status" value="1"/>
</dbReference>
<reference evidence="13 14" key="1">
    <citation type="journal article" date="2014" name="Genome Biol. Evol.">
        <title>The secreted proteins of Achlya hypogyna and Thraustotheca clavata identify the ancestral oomycete secretome and reveal gene acquisitions by horizontal gene transfer.</title>
        <authorList>
            <person name="Misner I."/>
            <person name="Blouin N."/>
            <person name="Leonard G."/>
            <person name="Richards T.A."/>
            <person name="Lane C.E."/>
        </authorList>
    </citation>
    <scope>NUCLEOTIDE SEQUENCE [LARGE SCALE GENOMIC DNA]</scope>
    <source>
        <strain evidence="13 14">ATCC 48635</strain>
    </source>
</reference>
<evidence type="ECO:0000256" key="3">
    <source>
        <dbReference type="ARBA" id="ARBA00022679"/>
    </source>
</evidence>
<dbReference type="Pfam" id="PF01485">
    <property type="entry name" value="IBR"/>
    <property type="match status" value="1"/>
</dbReference>
<protein>
    <recommendedName>
        <fullName evidence="2">RBR-type E3 ubiquitin transferase</fullName>
        <ecNumber evidence="2">2.3.2.31</ecNumber>
    </recommendedName>
</protein>
<dbReference type="InterPro" id="IPR045840">
    <property type="entry name" value="Ariadne"/>
</dbReference>
<dbReference type="GO" id="GO:0008270">
    <property type="term" value="F:zinc ion binding"/>
    <property type="evidence" value="ECO:0007669"/>
    <property type="project" value="UniProtKB-KW"/>
</dbReference>
<dbReference type="InterPro" id="IPR031127">
    <property type="entry name" value="E3_UB_ligase_RBR"/>
</dbReference>
<dbReference type="CDD" id="cd20346">
    <property type="entry name" value="BRcat_RBR_ANKIB1"/>
    <property type="match status" value="1"/>
</dbReference>
<evidence type="ECO:0000256" key="7">
    <source>
        <dbReference type="ARBA" id="ARBA00022786"/>
    </source>
</evidence>
<evidence type="ECO:0000256" key="4">
    <source>
        <dbReference type="ARBA" id="ARBA00022723"/>
    </source>
</evidence>
<dbReference type="Pfam" id="PF21235">
    <property type="entry name" value="UBA_ARI1"/>
    <property type="match status" value="1"/>
</dbReference>
<evidence type="ECO:0000313" key="14">
    <source>
        <dbReference type="Proteomes" id="UP000243579"/>
    </source>
</evidence>
<keyword evidence="6 9" id="KW-0863">Zinc-finger</keyword>
<feature type="region of interest" description="Disordered" evidence="10">
    <location>
        <begin position="1"/>
        <end position="68"/>
    </location>
</feature>
<evidence type="ECO:0000256" key="8">
    <source>
        <dbReference type="ARBA" id="ARBA00022833"/>
    </source>
</evidence>
<organism evidence="13 14">
    <name type="scientific">Achlya hypogyna</name>
    <name type="common">Oomycete</name>
    <name type="synonym">Protoachlya hypogyna</name>
    <dbReference type="NCBI Taxonomy" id="1202772"/>
    <lineage>
        <taxon>Eukaryota</taxon>
        <taxon>Sar</taxon>
        <taxon>Stramenopiles</taxon>
        <taxon>Oomycota</taxon>
        <taxon>Saprolegniomycetes</taxon>
        <taxon>Saprolegniales</taxon>
        <taxon>Achlyaceae</taxon>
        <taxon>Achlya</taxon>
    </lineage>
</organism>
<name>A0A1V9ZSW0_ACHHY</name>
<evidence type="ECO:0000256" key="1">
    <source>
        <dbReference type="ARBA" id="ARBA00001798"/>
    </source>
</evidence>
<dbReference type="SUPFAM" id="SSF57850">
    <property type="entry name" value="RING/U-box"/>
    <property type="match status" value="3"/>
</dbReference>
<dbReference type="InterPro" id="IPR001841">
    <property type="entry name" value="Znf_RING"/>
</dbReference>
<evidence type="ECO:0000259" key="12">
    <source>
        <dbReference type="PROSITE" id="PS51873"/>
    </source>
</evidence>
<dbReference type="Pfam" id="PF22191">
    <property type="entry name" value="IBR_1"/>
    <property type="match status" value="1"/>
</dbReference>
<comment type="catalytic activity">
    <reaction evidence="1">
        <text>[E2 ubiquitin-conjugating enzyme]-S-ubiquitinyl-L-cysteine + [acceptor protein]-L-lysine = [E2 ubiquitin-conjugating enzyme]-L-cysteine + [acceptor protein]-N(6)-ubiquitinyl-L-lysine.</text>
        <dbReference type="EC" id="2.3.2.31"/>
    </reaction>
</comment>
<dbReference type="InterPro" id="IPR013083">
    <property type="entry name" value="Znf_RING/FYVE/PHD"/>
</dbReference>
<dbReference type="Proteomes" id="UP000243579">
    <property type="component" value="Unassembled WGS sequence"/>
</dbReference>
<keyword evidence="14" id="KW-1185">Reference proteome</keyword>
<accession>A0A1V9ZSW0</accession>
<feature type="compositionally biased region" description="Basic and acidic residues" evidence="10">
    <location>
        <begin position="1"/>
        <end position="14"/>
    </location>
</feature>
<keyword evidence="5" id="KW-0677">Repeat</keyword>
<dbReference type="STRING" id="1202772.A0A1V9ZSW0"/>
<evidence type="ECO:0000256" key="9">
    <source>
        <dbReference type="PROSITE-ProRule" id="PRU00175"/>
    </source>
</evidence>
<gene>
    <name evidence="13" type="ORF">ACHHYP_01798</name>
</gene>
<dbReference type="InterPro" id="IPR044066">
    <property type="entry name" value="TRIAD_supradom"/>
</dbReference>
<feature type="domain" description="RING-type" evidence="11">
    <location>
        <begin position="160"/>
        <end position="207"/>
    </location>
</feature>
<keyword evidence="8" id="KW-0862">Zinc</keyword>
<evidence type="ECO:0000256" key="2">
    <source>
        <dbReference type="ARBA" id="ARBA00012251"/>
    </source>
</evidence>
<evidence type="ECO:0000256" key="10">
    <source>
        <dbReference type="SAM" id="MobiDB-lite"/>
    </source>
</evidence>
<dbReference type="Gene3D" id="1.20.120.1750">
    <property type="match status" value="1"/>
</dbReference>
<evidence type="ECO:0000256" key="6">
    <source>
        <dbReference type="ARBA" id="ARBA00022771"/>
    </source>
</evidence>
<feature type="domain" description="RING-type" evidence="12">
    <location>
        <begin position="156"/>
        <end position="365"/>
    </location>
</feature>
<comment type="caution">
    <text evidence="13">The sequence shown here is derived from an EMBL/GenBank/DDBJ whole genome shotgun (WGS) entry which is preliminary data.</text>
</comment>
<evidence type="ECO:0000259" key="11">
    <source>
        <dbReference type="PROSITE" id="PS50089"/>
    </source>
</evidence>
<dbReference type="PROSITE" id="PS50089">
    <property type="entry name" value="ZF_RING_2"/>
    <property type="match status" value="1"/>
</dbReference>
<feature type="compositionally biased region" description="Acidic residues" evidence="10">
    <location>
        <begin position="15"/>
        <end position="37"/>
    </location>
</feature>
<evidence type="ECO:0000313" key="13">
    <source>
        <dbReference type="EMBL" id="OQS01106.1"/>
    </source>
</evidence>
<keyword evidence="7" id="KW-0833">Ubl conjugation pathway</keyword>
<dbReference type="AlphaFoldDB" id="A0A1V9ZSW0"/>
<keyword evidence="4" id="KW-0479">Metal-binding</keyword>